<proteinExistence type="predicted"/>
<evidence type="ECO:0000313" key="5">
    <source>
        <dbReference type="Proteomes" id="UP000279236"/>
    </source>
</evidence>
<evidence type="ECO:0000259" key="3">
    <source>
        <dbReference type="Pfam" id="PF13023"/>
    </source>
</evidence>
<keyword evidence="2" id="KW-0378">Hydrolase</keyword>
<keyword evidence="5" id="KW-1185">Reference proteome</keyword>
<accession>A0A427XJN5</accession>
<dbReference type="OrthoDB" id="10254258at2759"/>
<dbReference type="GO" id="GO:0046872">
    <property type="term" value="F:metal ion binding"/>
    <property type="evidence" value="ECO:0007669"/>
    <property type="project" value="UniProtKB-KW"/>
</dbReference>
<dbReference type="SUPFAM" id="SSF109604">
    <property type="entry name" value="HD-domain/PDEase-like"/>
    <property type="match status" value="1"/>
</dbReference>
<dbReference type="InterPro" id="IPR006674">
    <property type="entry name" value="HD_domain"/>
</dbReference>
<dbReference type="GeneID" id="39585690"/>
<dbReference type="GO" id="GO:0005737">
    <property type="term" value="C:cytoplasm"/>
    <property type="evidence" value="ECO:0007669"/>
    <property type="project" value="TreeGrafter"/>
</dbReference>
<keyword evidence="1" id="KW-0479">Metal-binding</keyword>
<dbReference type="PANTHER" id="PTHR11845:SF13">
    <property type="entry name" value="5'-DEOXYNUCLEOTIDASE HDDC2"/>
    <property type="match status" value="1"/>
</dbReference>
<dbReference type="STRING" id="105984.A0A427XJN5"/>
<evidence type="ECO:0000256" key="1">
    <source>
        <dbReference type="ARBA" id="ARBA00022723"/>
    </source>
</evidence>
<dbReference type="GO" id="GO:0002953">
    <property type="term" value="F:5'-deoxynucleotidase activity"/>
    <property type="evidence" value="ECO:0007669"/>
    <property type="project" value="InterPro"/>
</dbReference>
<sequence length="160" mass="17909">MALVHDLAEAYVGDITPLEGVPSHVKFELEEQAMKSFLNEMLSGDGNAQARDRFRSLWYEYEARETPEAKLVKDLDRLELIVQAVEYEKSQDIRTLKTFYTGSIPHLEHPAIRKMAESVIAEREALWEARGADDMKVELEGTAVGSAVDARKQTAANGDA</sequence>
<gene>
    <name evidence="4" type="ORF">EHS24_001147</name>
</gene>
<dbReference type="Gene3D" id="1.10.3210.10">
    <property type="entry name" value="Hypothetical protein af1432"/>
    <property type="match status" value="1"/>
</dbReference>
<dbReference type="Proteomes" id="UP000279236">
    <property type="component" value="Unassembled WGS sequence"/>
</dbReference>
<dbReference type="AlphaFoldDB" id="A0A427XJN5"/>
<protein>
    <recommendedName>
        <fullName evidence="3">HD domain-containing protein</fullName>
    </recommendedName>
</protein>
<dbReference type="EMBL" id="RSCE01000010">
    <property type="protein sequence ID" value="RSH79109.1"/>
    <property type="molecule type" value="Genomic_DNA"/>
</dbReference>
<dbReference type="PANTHER" id="PTHR11845">
    <property type="entry name" value="5'-DEOXYNUCLEOTIDASE HDDC2"/>
    <property type="match status" value="1"/>
</dbReference>
<comment type="caution">
    <text evidence="4">The sequence shown here is derived from an EMBL/GenBank/DDBJ whole genome shotgun (WGS) entry which is preliminary data.</text>
</comment>
<dbReference type="InterPro" id="IPR039356">
    <property type="entry name" value="YfbR/HDDC2"/>
</dbReference>
<dbReference type="Pfam" id="PF13023">
    <property type="entry name" value="HD_3"/>
    <property type="match status" value="1"/>
</dbReference>
<name>A0A427XJN5_9TREE</name>
<organism evidence="4 5">
    <name type="scientific">Apiotrichum porosum</name>
    <dbReference type="NCBI Taxonomy" id="105984"/>
    <lineage>
        <taxon>Eukaryota</taxon>
        <taxon>Fungi</taxon>
        <taxon>Dikarya</taxon>
        <taxon>Basidiomycota</taxon>
        <taxon>Agaricomycotina</taxon>
        <taxon>Tremellomycetes</taxon>
        <taxon>Trichosporonales</taxon>
        <taxon>Trichosporonaceae</taxon>
        <taxon>Apiotrichum</taxon>
    </lineage>
</organism>
<feature type="domain" description="HD" evidence="3">
    <location>
        <begin position="1"/>
        <end position="100"/>
    </location>
</feature>
<evidence type="ECO:0000256" key="2">
    <source>
        <dbReference type="ARBA" id="ARBA00022801"/>
    </source>
</evidence>
<evidence type="ECO:0000313" key="4">
    <source>
        <dbReference type="EMBL" id="RSH79109.1"/>
    </source>
</evidence>
<reference evidence="4 5" key="1">
    <citation type="submission" date="2018-11" db="EMBL/GenBank/DDBJ databases">
        <title>Genome sequence of Apiotrichum porosum DSM 27194.</title>
        <authorList>
            <person name="Aliyu H."/>
            <person name="Gorte O."/>
            <person name="Ochsenreither K."/>
        </authorList>
    </citation>
    <scope>NUCLEOTIDE SEQUENCE [LARGE SCALE GENOMIC DNA]</scope>
    <source>
        <strain evidence="4 5">DSM 27194</strain>
    </source>
</reference>
<dbReference type="RefSeq" id="XP_028474256.1">
    <property type="nucleotide sequence ID" value="XM_028616949.1"/>
</dbReference>